<accession>A0A2U3PV02</accession>
<organism evidence="1 2">
    <name type="scientific">Bradyrhizobium vignae</name>
    <dbReference type="NCBI Taxonomy" id="1549949"/>
    <lineage>
        <taxon>Bacteria</taxon>
        <taxon>Pseudomonadati</taxon>
        <taxon>Pseudomonadota</taxon>
        <taxon>Alphaproteobacteria</taxon>
        <taxon>Hyphomicrobiales</taxon>
        <taxon>Nitrobacteraceae</taxon>
        <taxon>Bradyrhizobium</taxon>
    </lineage>
</organism>
<protein>
    <submittedName>
        <fullName evidence="1">Uncharacterized protein</fullName>
    </submittedName>
</protein>
<reference evidence="1 2" key="1">
    <citation type="submission" date="2018-03" db="EMBL/GenBank/DDBJ databases">
        <authorList>
            <person name="Gully D."/>
        </authorList>
    </citation>
    <scope>NUCLEOTIDE SEQUENCE [LARGE SCALE GENOMIC DNA]</scope>
    <source>
        <strain evidence="1">ORS3257</strain>
    </source>
</reference>
<evidence type="ECO:0000313" key="2">
    <source>
        <dbReference type="Proteomes" id="UP000246085"/>
    </source>
</evidence>
<gene>
    <name evidence="1" type="ORF">BRAD3257_1842</name>
</gene>
<dbReference type="AlphaFoldDB" id="A0A2U3PV02"/>
<sequence length="128" mass="14142">MMRIAPKSVVGTLATTGLLSVLVFGIGFAHARDPDGRYANSPLHDWFESLHSEKGPCCSDADGRVLRDVEWKTSPDGKHYSVHIDGEWVDVPDGAVLTQPNLFGKTMVWPYYLDGHPIIRCFIPGTMT</sequence>
<name>A0A2U3PV02_9BRAD</name>
<evidence type="ECO:0000313" key="1">
    <source>
        <dbReference type="EMBL" id="SPP92954.1"/>
    </source>
</evidence>
<dbReference type="KEGG" id="bvz:BRAD3257_1842"/>
<dbReference type="EMBL" id="LS398110">
    <property type="protein sequence ID" value="SPP92954.1"/>
    <property type="molecule type" value="Genomic_DNA"/>
</dbReference>
<dbReference type="Proteomes" id="UP000246085">
    <property type="component" value="Chromosome BRAD3257"/>
</dbReference>
<proteinExistence type="predicted"/>